<evidence type="ECO:0000256" key="1">
    <source>
        <dbReference type="SAM" id="SignalP"/>
    </source>
</evidence>
<dbReference type="Proteomes" id="UP000301870">
    <property type="component" value="Chromosome 12"/>
</dbReference>
<organism evidence="2 3">
    <name type="scientific">Spodoptera litura</name>
    <name type="common">Asian cotton leafworm</name>
    <dbReference type="NCBI Taxonomy" id="69820"/>
    <lineage>
        <taxon>Eukaryota</taxon>
        <taxon>Metazoa</taxon>
        <taxon>Ecdysozoa</taxon>
        <taxon>Arthropoda</taxon>
        <taxon>Hexapoda</taxon>
        <taxon>Insecta</taxon>
        <taxon>Pterygota</taxon>
        <taxon>Neoptera</taxon>
        <taxon>Endopterygota</taxon>
        <taxon>Lepidoptera</taxon>
        <taxon>Glossata</taxon>
        <taxon>Ditrysia</taxon>
        <taxon>Noctuoidea</taxon>
        <taxon>Noctuidae</taxon>
        <taxon>Amphipyrinae</taxon>
        <taxon>Spodoptera</taxon>
    </lineage>
</organism>
<feature type="chain" id="PRO_5039951552" evidence="1">
    <location>
        <begin position="19"/>
        <end position="152"/>
    </location>
</feature>
<dbReference type="RefSeq" id="XP_022818545.1">
    <property type="nucleotide sequence ID" value="XM_022962777.1"/>
</dbReference>
<keyword evidence="1" id="KW-0732">Signal</keyword>
<name>A0A9J7DU32_SPOLT</name>
<feature type="signal peptide" evidence="1">
    <location>
        <begin position="1"/>
        <end position="18"/>
    </location>
</feature>
<dbReference type="OrthoDB" id="7348150at2759"/>
<reference evidence="3" key="1">
    <citation type="submission" date="2025-08" db="UniProtKB">
        <authorList>
            <consortium name="RefSeq"/>
        </authorList>
    </citation>
    <scope>IDENTIFICATION</scope>
    <source>
        <strain evidence="3">Ishihara</strain>
        <tissue evidence="3">Whole body</tissue>
    </source>
</reference>
<gene>
    <name evidence="3" type="primary">LOC111351015</name>
</gene>
<accession>A0A9J7DU32</accession>
<dbReference type="AlphaFoldDB" id="A0A9J7DU32"/>
<protein>
    <submittedName>
        <fullName evidence="3">Uncharacterized protein LOC111351015</fullName>
    </submittedName>
</protein>
<dbReference type="PROSITE" id="PS51257">
    <property type="entry name" value="PROKAR_LIPOPROTEIN"/>
    <property type="match status" value="1"/>
</dbReference>
<sequence>MRSFIIIVVLSALAACYGAAVLPGEANMFSSFIQEQMLDGWTVEHNEEDVAQNRVTLSKGDARDDLIFLFERACYVPATPNDVGRCDVVYYGEPNIRIRRITISSSWPPPAYSHTSGLTTNVGRVRLISQIGERLHAVVRMYGLINEDNNES</sequence>
<evidence type="ECO:0000313" key="3">
    <source>
        <dbReference type="RefSeq" id="XP_022818545.1"/>
    </source>
</evidence>
<keyword evidence="2" id="KW-1185">Reference proteome</keyword>
<dbReference type="GeneID" id="111351015"/>
<dbReference type="KEGG" id="sliu:111351015"/>
<evidence type="ECO:0000313" key="2">
    <source>
        <dbReference type="Proteomes" id="UP000301870"/>
    </source>
</evidence>
<proteinExistence type="predicted"/>